<gene>
    <name evidence="18" type="ORF">CCACVL1_13448</name>
</gene>
<dbReference type="STRING" id="210143.A0A1R3IAY7"/>
<dbReference type="GO" id="GO:0008270">
    <property type="term" value="F:zinc ion binding"/>
    <property type="evidence" value="ECO:0007669"/>
    <property type="project" value="UniProtKB-KW"/>
</dbReference>
<keyword evidence="11" id="KW-0862">Zinc</keyword>
<keyword evidence="10" id="KW-0833">Ubl conjugation pathway</keyword>
<comment type="catalytic activity">
    <reaction evidence="1">
        <text>S-ubiquitinyl-[E2 ubiquitin-conjugating enzyme]-L-cysteine + [acceptor protein]-L-lysine = [E2 ubiquitin-conjugating enzyme]-L-cysteine + N(6)-ubiquitinyl-[acceptor protein]-L-lysine.</text>
        <dbReference type="EC" id="2.3.2.27"/>
    </reaction>
</comment>
<evidence type="ECO:0000256" key="4">
    <source>
        <dbReference type="ARBA" id="ARBA00012483"/>
    </source>
</evidence>
<feature type="signal peptide" evidence="16">
    <location>
        <begin position="1"/>
        <end position="22"/>
    </location>
</feature>
<evidence type="ECO:0000256" key="9">
    <source>
        <dbReference type="ARBA" id="ARBA00022771"/>
    </source>
</evidence>
<evidence type="ECO:0000313" key="19">
    <source>
        <dbReference type="Proteomes" id="UP000188268"/>
    </source>
</evidence>
<reference evidence="18 19" key="1">
    <citation type="submission" date="2013-09" db="EMBL/GenBank/DDBJ databases">
        <title>Corchorus capsularis genome sequencing.</title>
        <authorList>
            <person name="Alam M."/>
            <person name="Haque M.S."/>
            <person name="Islam M.S."/>
            <person name="Emdad E.M."/>
            <person name="Islam M.M."/>
            <person name="Ahmed B."/>
            <person name="Halim A."/>
            <person name="Hossen Q.M.M."/>
            <person name="Hossain M.Z."/>
            <person name="Ahmed R."/>
            <person name="Khan M.M."/>
            <person name="Islam R."/>
            <person name="Rashid M.M."/>
            <person name="Khan S.A."/>
            <person name="Rahman M.S."/>
            <person name="Alam M."/>
        </authorList>
    </citation>
    <scope>NUCLEOTIDE SEQUENCE [LARGE SCALE GENOMIC DNA]</scope>
    <source>
        <strain evidence="19">cv. CVL-1</strain>
        <tissue evidence="18">Whole seedling</tissue>
    </source>
</reference>
<dbReference type="PANTHER" id="PTHR46279">
    <property type="entry name" value="RING/U-BOX SUPERFAMILY PROTEIN"/>
    <property type="match status" value="1"/>
</dbReference>
<evidence type="ECO:0000256" key="2">
    <source>
        <dbReference type="ARBA" id="ARBA00004167"/>
    </source>
</evidence>
<keyword evidence="7" id="KW-0479">Metal-binding</keyword>
<evidence type="ECO:0000256" key="11">
    <source>
        <dbReference type="ARBA" id="ARBA00022833"/>
    </source>
</evidence>
<feature type="chain" id="PRO_5010355738" description="RING-type E3 ubiquitin transferase" evidence="16">
    <location>
        <begin position="23"/>
        <end position="177"/>
    </location>
</feature>
<dbReference type="GO" id="GO:0016020">
    <property type="term" value="C:membrane"/>
    <property type="evidence" value="ECO:0007669"/>
    <property type="project" value="UniProtKB-SubCell"/>
</dbReference>
<evidence type="ECO:0000256" key="3">
    <source>
        <dbReference type="ARBA" id="ARBA00004906"/>
    </source>
</evidence>
<keyword evidence="9" id="KW-0863">Zinc-finger</keyword>
<dbReference type="GO" id="GO:0030247">
    <property type="term" value="F:polysaccharide binding"/>
    <property type="evidence" value="ECO:0007669"/>
    <property type="project" value="InterPro"/>
</dbReference>
<evidence type="ECO:0000256" key="7">
    <source>
        <dbReference type="ARBA" id="ARBA00022723"/>
    </source>
</evidence>
<keyword evidence="19" id="KW-1185">Reference proteome</keyword>
<dbReference type="Pfam" id="PF13947">
    <property type="entry name" value="GUB_WAK_bind"/>
    <property type="match status" value="1"/>
</dbReference>
<keyword evidence="13 15" id="KW-0472">Membrane</keyword>
<dbReference type="PANTHER" id="PTHR46279:SF6">
    <property type="entry name" value="RING-TYPE E3 UBIQUITIN TRANSFERASE"/>
    <property type="match status" value="1"/>
</dbReference>
<accession>A0A1R3IAY7</accession>
<evidence type="ECO:0000256" key="6">
    <source>
        <dbReference type="ARBA" id="ARBA00022692"/>
    </source>
</evidence>
<dbReference type="InterPro" id="IPR025287">
    <property type="entry name" value="WAK_GUB"/>
</dbReference>
<evidence type="ECO:0000256" key="14">
    <source>
        <dbReference type="ARBA" id="ARBA00024209"/>
    </source>
</evidence>
<protein>
    <recommendedName>
        <fullName evidence="4">RING-type E3 ubiquitin transferase</fullName>
        <ecNumber evidence="4">2.3.2.27</ecNumber>
    </recommendedName>
</protein>
<evidence type="ECO:0000256" key="12">
    <source>
        <dbReference type="ARBA" id="ARBA00022989"/>
    </source>
</evidence>
<feature type="transmembrane region" description="Helical" evidence="15">
    <location>
        <begin position="92"/>
        <end position="114"/>
    </location>
</feature>
<evidence type="ECO:0000313" key="18">
    <source>
        <dbReference type="EMBL" id="OMO79763.1"/>
    </source>
</evidence>
<dbReference type="AlphaFoldDB" id="A0A1R3IAY7"/>
<evidence type="ECO:0000256" key="13">
    <source>
        <dbReference type="ARBA" id="ARBA00023136"/>
    </source>
</evidence>
<comment type="caution">
    <text evidence="18">The sequence shown here is derived from an EMBL/GenBank/DDBJ whole genome shotgun (WGS) entry which is preliminary data.</text>
</comment>
<organism evidence="18 19">
    <name type="scientific">Corchorus capsularis</name>
    <name type="common">Jute</name>
    <dbReference type="NCBI Taxonomy" id="210143"/>
    <lineage>
        <taxon>Eukaryota</taxon>
        <taxon>Viridiplantae</taxon>
        <taxon>Streptophyta</taxon>
        <taxon>Embryophyta</taxon>
        <taxon>Tracheophyta</taxon>
        <taxon>Spermatophyta</taxon>
        <taxon>Magnoliopsida</taxon>
        <taxon>eudicotyledons</taxon>
        <taxon>Gunneridae</taxon>
        <taxon>Pentapetalae</taxon>
        <taxon>rosids</taxon>
        <taxon>malvids</taxon>
        <taxon>Malvales</taxon>
        <taxon>Malvaceae</taxon>
        <taxon>Grewioideae</taxon>
        <taxon>Apeibeae</taxon>
        <taxon>Corchorus</taxon>
    </lineage>
</organism>
<evidence type="ECO:0000256" key="8">
    <source>
        <dbReference type="ARBA" id="ARBA00022729"/>
    </source>
</evidence>
<evidence type="ECO:0000256" key="16">
    <source>
        <dbReference type="SAM" id="SignalP"/>
    </source>
</evidence>
<evidence type="ECO:0000256" key="10">
    <source>
        <dbReference type="ARBA" id="ARBA00022786"/>
    </source>
</evidence>
<keyword evidence="8 16" id="KW-0732">Signal</keyword>
<name>A0A1R3IAY7_COCAP</name>
<dbReference type="InterPro" id="IPR046948">
    <property type="entry name" value="ATL20-22-like"/>
</dbReference>
<dbReference type="GO" id="GO:0061630">
    <property type="term" value="F:ubiquitin protein ligase activity"/>
    <property type="evidence" value="ECO:0007669"/>
    <property type="project" value="UniProtKB-EC"/>
</dbReference>
<evidence type="ECO:0000259" key="17">
    <source>
        <dbReference type="Pfam" id="PF13947"/>
    </source>
</evidence>
<evidence type="ECO:0000256" key="1">
    <source>
        <dbReference type="ARBA" id="ARBA00000900"/>
    </source>
</evidence>
<feature type="domain" description="Wall-associated receptor kinase galacturonan-binding" evidence="17">
    <location>
        <begin position="25"/>
        <end position="91"/>
    </location>
</feature>
<dbReference type="EC" id="2.3.2.27" evidence="4"/>
<evidence type="ECO:0000256" key="5">
    <source>
        <dbReference type="ARBA" id="ARBA00022679"/>
    </source>
</evidence>
<evidence type="ECO:0000256" key="15">
    <source>
        <dbReference type="SAM" id="Phobius"/>
    </source>
</evidence>
<keyword evidence="12 15" id="KW-1133">Transmembrane helix</keyword>
<proteinExistence type="inferred from homology"/>
<comment type="pathway">
    <text evidence="3">Protein modification; protein ubiquitination.</text>
</comment>
<keyword evidence="6 15" id="KW-0812">Transmembrane</keyword>
<keyword evidence="5" id="KW-0808">Transferase</keyword>
<dbReference type="Proteomes" id="UP000188268">
    <property type="component" value="Unassembled WGS sequence"/>
</dbReference>
<sequence length="177" mass="19726">MAPLELCFSIFLLFFLQPLAKAQTCSSVNCGEAIVDFPFRLPGQPDCCGNPNFNQLISCRNRSRFLERDAIITFPFAGEFNVLTIGLSKGTAYGLIFGLGTPAFLLLLVFMTYYNSRRNYGDNQHHQHPNVEVSRSVEPQAAAATAANGLDRSRIEAYPITLLEKQREACIIFRLIA</sequence>
<comment type="similarity">
    <text evidence="14">Belongs to the RING-type zinc finger family. ATL subfamily.</text>
</comment>
<dbReference type="Gramene" id="OMO79763">
    <property type="protein sequence ID" value="OMO79763"/>
    <property type="gene ID" value="CCACVL1_13448"/>
</dbReference>
<comment type="subcellular location">
    <subcellularLocation>
        <location evidence="2">Membrane</location>
        <topology evidence="2">Single-pass membrane protein</topology>
    </subcellularLocation>
</comment>
<dbReference type="EMBL" id="AWWV01010358">
    <property type="protein sequence ID" value="OMO79763.1"/>
    <property type="molecule type" value="Genomic_DNA"/>
</dbReference>